<dbReference type="OrthoDB" id="1938400at2"/>
<dbReference type="InterPro" id="IPR037250">
    <property type="entry name" value="NEAT_dom_sf"/>
</dbReference>
<evidence type="ECO:0000256" key="1">
    <source>
        <dbReference type="ARBA" id="ARBA00004196"/>
    </source>
</evidence>
<dbReference type="SMART" id="SM00725">
    <property type="entry name" value="NEAT"/>
    <property type="match status" value="5"/>
</dbReference>
<dbReference type="SUPFAM" id="SSF158911">
    <property type="entry name" value="NEAT domain-like"/>
    <property type="match status" value="6"/>
</dbReference>
<feature type="domain" description="NEAT" evidence="4">
    <location>
        <begin position="1107"/>
        <end position="1238"/>
    </location>
</feature>
<evidence type="ECO:0000256" key="3">
    <source>
        <dbReference type="SAM" id="Coils"/>
    </source>
</evidence>
<dbReference type="InterPro" id="IPR036582">
    <property type="entry name" value="Mao_N_sf"/>
</dbReference>
<accession>A0A4V6NP74</accession>
<dbReference type="CDD" id="cd06920">
    <property type="entry name" value="NEAT"/>
    <property type="match status" value="4"/>
</dbReference>
<evidence type="ECO:0000313" key="6">
    <source>
        <dbReference type="Proteomes" id="UP000294919"/>
    </source>
</evidence>
<keyword evidence="2" id="KW-0732">Signal</keyword>
<dbReference type="Gene3D" id="2.60.40.1850">
    <property type="match status" value="5"/>
</dbReference>
<dbReference type="Gene3D" id="3.30.457.10">
    <property type="entry name" value="Copper amine oxidase-like, N-terminal domain"/>
    <property type="match status" value="1"/>
</dbReference>
<evidence type="ECO:0000256" key="2">
    <source>
        <dbReference type="ARBA" id="ARBA00022729"/>
    </source>
</evidence>
<feature type="domain" description="NEAT" evidence="4">
    <location>
        <begin position="424"/>
        <end position="546"/>
    </location>
</feature>
<keyword evidence="6" id="KW-1185">Reference proteome</keyword>
<feature type="domain" description="NEAT" evidence="4">
    <location>
        <begin position="219"/>
        <end position="349"/>
    </location>
</feature>
<reference evidence="5 6" key="1">
    <citation type="submission" date="2019-03" db="EMBL/GenBank/DDBJ databases">
        <title>Genomic Encyclopedia of Type Strains, Phase IV (KMG-IV): sequencing the most valuable type-strain genomes for metagenomic binning, comparative biology and taxonomic classification.</title>
        <authorList>
            <person name="Goeker M."/>
        </authorList>
    </citation>
    <scope>NUCLEOTIDE SEQUENCE [LARGE SCALE GENOMIC DNA]</scope>
    <source>
        <strain evidence="5 6">DSM 102940</strain>
    </source>
</reference>
<dbReference type="PROSITE" id="PS50978">
    <property type="entry name" value="NEAT"/>
    <property type="match status" value="5"/>
</dbReference>
<dbReference type="SUPFAM" id="SSF55383">
    <property type="entry name" value="Copper amine oxidase, domain N"/>
    <property type="match status" value="1"/>
</dbReference>
<dbReference type="Pfam" id="PF05031">
    <property type="entry name" value="NEAT"/>
    <property type="match status" value="4"/>
</dbReference>
<dbReference type="EMBL" id="SLWV01000037">
    <property type="protein sequence ID" value="TCO68920.1"/>
    <property type="molecule type" value="Genomic_DNA"/>
</dbReference>
<dbReference type="Gene3D" id="1.20.1270.90">
    <property type="entry name" value="AF1782-like"/>
    <property type="match status" value="2"/>
</dbReference>
<comment type="caution">
    <text evidence="5">The sequence shown here is derived from an EMBL/GenBank/DDBJ whole genome shotgun (WGS) entry which is preliminary data.</text>
</comment>
<dbReference type="InterPro" id="IPR012854">
    <property type="entry name" value="Cu_amine_oxidase-like_N"/>
</dbReference>
<proteinExistence type="predicted"/>
<gene>
    <name evidence="5" type="ORF">EV214_13712</name>
</gene>
<dbReference type="Pfam" id="PF07833">
    <property type="entry name" value="Cu_amine_oxidN1"/>
    <property type="match status" value="1"/>
</dbReference>
<comment type="subcellular location">
    <subcellularLocation>
        <location evidence="1">Cell envelope</location>
    </subcellularLocation>
</comment>
<feature type="domain" description="NEAT" evidence="4">
    <location>
        <begin position="544"/>
        <end position="689"/>
    </location>
</feature>
<dbReference type="Proteomes" id="UP000294919">
    <property type="component" value="Unassembled WGS sequence"/>
</dbReference>
<feature type="coiled-coil region" evidence="3">
    <location>
        <begin position="733"/>
        <end position="760"/>
    </location>
</feature>
<feature type="domain" description="NEAT" evidence="4">
    <location>
        <begin position="1251"/>
        <end position="1377"/>
    </location>
</feature>
<dbReference type="InterPro" id="IPR006635">
    <property type="entry name" value="NEAT_dom"/>
</dbReference>
<protein>
    <submittedName>
        <fullName evidence="5">Iron transport-associated protein</fullName>
    </submittedName>
</protein>
<dbReference type="RefSeq" id="WP_132247916.1">
    <property type="nucleotide sequence ID" value="NZ_SLWV01000037.1"/>
</dbReference>
<organism evidence="5 6">
    <name type="scientific">Marinisporobacter balticus</name>
    <dbReference type="NCBI Taxonomy" id="2018667"/>
    <lineage>
        <taxon>Bacteria</taxon>
        <taxon>Bacillati</taxon>
        <taxon>Bacillota</taxon>
        <taxon>Clostridia</taxon>
        <taxon>Peptostreptococcales</taxon>
        <taxon>Thermotaleaceae</taxon>
        <taxon>Marinisporobacter</taxon>
    </lineage>
</organism>
<name>A0A4V6NP74_9FIRM</name>
<evidence type="ECO:0000259" key="4">
    <source>
        <dbReference type="PROSITE" id="PS50978"/>
    </source>
</evidence>
<keyword evidence="3" id="KW-0175">Coiled coil</keyword>
<sequence>MVLKKMSKSMSMLLIMTLIIGLVPQTARVAFGEGGSSSQEETVAKTVYGEVYLEGEYYDGLPCVSWDKDLKGEIDGYDENEDLQKYFKKMLGARQIYSDEYRGNSDVKKSKREITLGIKRSDLLEDIKIINEYLDENDEWKEEVIADKDDMKVIRSYKENAVFATDSKIKYDEKIEYNHRKIKVELKRKNEDKKTIEIKIKNLKMRVEDIPTKRNMDISKKGLYEVQVRGLELNSNKIEDQVGEHFSWSIARYRVEDEQNYLEVGYLSIATGVLMDMEIYVEGKKTEYTSTIREYGKHNTTYYKVPVSSVDSEIKMSIPYAGKTYETRIVIWKNTFKAIENDEKETEKEKAVRRLEEAIAKEIEKEKYTEESYKKYEDAFKNAKAVNKETAKVEEIKKAADDLEKTIDELKIKEGEVNTNINVTKDGEYEVDIDMLFDDGKPNSILPNMIEDKAIYVVKEDKKYVRLKVKKAAEQAFKVMPRKIFIDGTEVASDYEKVDGVSVIEFEVNKVDSEIKMDFANKKHVIVLDKDTFYKIPVLVDDISKSGLYKLEIKGLKDDNDEESMAAQYVGREGTDPINVAKIEVKDGKREFIVNVKRSDWMHDIKIEVNGKIVPHHLKVIKTYENMVNEEGKHPTDSEMRFEIPNIDAKIRMYLQALPMGLYEKVFRMIPQKNTLKLLEEYEETEKEKAIKKLQDIMKVSVDKNKKYTEESYKTYENALEAAKTIDTKTATVQEIYKAAKVLEEAIAGLEEKIEITIDKNHLQQDIKGITDKKKKIVINKITKELAEKANVTVEVGSIKDATIKVQAKLNTEGKKEAILPKLEITSNYGNVTMTAGTKIVGDKNWDETIKMPSIVTEKLITKQNSIQTAAIKVGSENGTLTFDQPVKIVFSGQAGKKVAYITNGKAPVEITHTLLANQNNTRAAKDAMDKTNVGEAKLDVNGDLIVWTTHFTTFVMYEETTDNPSGPGSHSDVLEDGEYDVCALALQENSNEESMTNPFIKNTTINVKDGKITAKMVWKGTAYITMNLIKELKYKNSNGEFVDANRSYNAGNDTLTIKFEVEDINKATIFRVYVPEGMGESRPKFRLFLGDVAQNMNYSSNDLEHIVNGFYEADIKILKENEEKTSTVEPYFLKKADVEVKDNKKYVRLFIKNKEDIKDLKVKVDGNDVEYQTKIIKEYDNGKKASMIKFEIPNLDASIKLKAKVVPEDNKEVTFRVLLEQHKFKKKTDESIYIYIKLLEGKIIKEVDLSEDGLYEMNMEVVKTDENLLAMVKKCFNENIYYDVRNAKNYVQVMLKNKDEIKDIKVYVNSMNVKYEKINSNEKITAIRFEVPDADAKIRFSICMTEKKEQYTGFSVGLKKDTARKIEEKIYLYIHLPNITNVKSGEIKNIKLDVAPVLENNRTLVPLRGVCETLGLKVLWQESTRSILLSNEDMKIHLYIDSRDAEVNGKNIKMDVAPKVINDRTFIPLRFISENLKHHVKWIKEEEKIVITKSVDTIEKMDITTKANQTK</sequence>
<evidence type="ECO:0000313" key="5">
    <source>
        <dbReference type="EMBL" id="TCO68920.1"/>
    </source>
</evidence>
<dbReference type="GO" id="GO:0030313">
    <property type="term" value="C:cell envelope"/>
    <property type="evidence" value="ECO:0007669"/>
    <property type="project" value="UniProtKB-SubCell"/>
</dbReference>
<feature type="coiled-coil region" evidence="3">
    <location>
        <begin position="341"/>
        <end position="420"/>
    </location>
</feature>